<dbReference type="KEGG" id="dpl:KGM_208349"/>
<evidence type="ECO:0000313" key="4">
    <source>
        <dbReference type="Proteomes" id="UP000007151"/>
    </source>
</evidence>
<reference evidence="3 4" key="1">
    <citation type="journal article" date="2011" name="Cell">
        <title>The monarch butterfly genome yields insights into long-distance migration.</title>
        <authorList>
            <person name="Zhan S."/>
            <person name="Merlin C."/>
            <person name="Boore J.L."/>
            <person name="Reppert S.M."/>
        </authorList>
    </citation>
    <scope>NUCLEOTIDE SEQUENCE [LARGE SCALE GENOMIC DNA]</scope>
    <source>
        <strain evidence="3">F-2</strain>
    </source>
</reference>
<feature type="chain" id="PRO_5043489828" evidence="2">
    <location>
        <begin position="17"/>
        <end position="251"/>
    </location>
</feature>
<organism evidence="3 4">
    <name type="scientific">Danaus plexippus plexippus</name>
    <dbReference type="NCBI Taxonomy" id="278856"/>
    <lineage>
        <taxon>Eukaryota</taxon>
        <taxon>Metazoa</taxon>
        <taxon>Ecdysozoa</taxon>
        <taxon>Arthropoda</taxon>
        <taxon>Hexapoda</taxon>
        <taxon>Insecta</taxon>
        <taxon>Pterygota</taxon>
        <taxon>Neoptera</taxon>
        <taxon>Endopterygota</taxon>
        <taxon>Lepidoptera</taxon>
        <taxon>Glossata</taxon>
        <taxon>Ditrysia</taxon>
        <taxon>Papilionoidea</taxon>
        <taxon>Nymphalidae</taxon>
        <taxon>Danainae</taxon>
        <taxon>Danaini</taxon>
        <taxon>Danaina</taxon>
        <taxon>Danaus</taxon>
        <taxon>Danaus</taxon>
    </lineage>
</organism>
<name>A0A212ENV5_DANPL</name>
<dbReference type="AlphaFoldDB" id="A0A212ENV5"/>
<proteinExistence type="predicted"/>
<keyword evidence="2" id="KW-0732">Signal</keyword>
<protein>
    <submittedName>
        <fullName evidence="3">Uncharacterized protein</fullName>
    </submittedName>
</protein>
<evidence type="ECO:0000313" key="3">
    <source>
        <dbReference type="EMBL" id="OWR43182.1"/>
    </source>
</evidence>
<feature type="region of interest" description="Disordered" evidence="1">
    <location>
        <begin position="216"/>
        <end position="251"/>
    </location>
</feature>
<comment type="caution">
    <text evidence="3">The sequence shown here is derived from an EMBL/GenBank/DDBJ whole genome shotgun (WGS) entry which is preliminary data.</text>
</comment>
<evidence type="ECO:0000256" key="1">
    <source>
        <dbReference type="SAM" id="MobiDB-lite"/>
    </source>
</evidence>
<keyword evidence="4" id="KW-1185">Reference proteome</keyword>
<dbReference type="Proteomes" id="UP000007151">
    <property type="component" value="Unassembled WGS sequence"/>
</dbReference>
<dbReference type="EMBL" id="AGBW02013604">
    <property type="protein sequence ID" value="OWR43182.1"/>
    <property type="molecule type" value="Genomic_DNA"/>
</dbReference>
<accession>A0A212ENV5</accession>
<gene>
    <name evidence="3" type="ORF">KGM_208349</name>
</gene>
<feature type="signal peptide" evidence="2">
    <location>
        <begin position="1"/>
        <end position="16"/>
    </location>
</feature>
<evidence type="ECO:0000256" key="2">
    <source>
        <dbReference type="SAM" id="SignalP"/>
    </source>
</evidence>
<sequence>MWSVLTLTLCVFVSLSYNTKDSPGDDQVNDLVRNLRKQLMKGNQDYTLKYNEIQNIQMRSNTNQNRDPNENKLNKTLNFTKTERGYVRGVRSEYIKDKISAAPRKLIDESINSYEGSENTYSKRLEHPVHVKDLLYYMDEEKILKDKLGPETRNMAFRRSMVGDDVGKNKTEKKYKVLKVRNQFRRKEPRRLIQEEGGEGIVVMALDGEPLPEFRLPKSRRQYKHERGVEDTDEEELSPPTVHSEEDVLTS</sequence>